<dbReference type="GO" id="GO:0012505">
    <property type="term" value="C:endomembrane system"/>
    <property type="evidence" value="ECO:0007669"/>
    <property type="project" value="UniProtKB-SubCell"/>
</dbReference>
<evidence type="ECO:0000313" key="8">
    <source>
        <dbReference type="Proteomes" id="UP000297866"/>
    </source>
</evidence>
<reference evidence="7 8" key="1">
    <citation type="submission" date="2019-03" db="EMBL/GenBank/DDBJ databases">
        <title>Genomics of glacier-inhabiting Cryobacterium strains.</title>
        <authorList>
            <person name="Liu Q."/>
            <person name="Xin Y.-H."/>
        </authorList>
    </citation>
    <scope>NUCLEOTIDE SEQUENCE [LARGE SCALE GENOMIC DNA]</scope>
    <source>
        <strain evidence="7 8">Sr47</strain>
    </source>
</reference>
<dbReference type="RefSeq" id="WP_134488620.1">
    <property type="nucleotide sequence ID" value="NZ_SOEZ01000024.1"/>
</dbReference>
<organism evidence="7 8">
    <name type="scientific">Cryobacterium tagatosivorans</name>
    <dbReference type="NCBI Taxonomy" id="1259199"/>
    <lineage>
        <taxon>Bacteria</taxon>
        <taxon>Bacillati</taxon>
        <taxon>Actinomycetota</taxon>
        <taxon>Actinomycetes</taxon>
        <taxon>Micrococcales</taxon>
        <taxon>Microbacteriaceae</taxon>
        <taxon>Cryobacterium</taxon>
    </lineage>
</organism>
<name>A0A4R8UFY9_9MICO</name>
<proteinExistence type="predicted"/>
<dbReference type="Proteomes" id="UP000297866">
    <property type="component" value="Unassembled WGS sequence"/>
</dbReference>
<keyword evidence="2 5" id="KW-0812">Transmembrane</keyword>
<dbReference type="Pfam" id="PF02656">
    <property type="entry name" value="DUF202"/>
    <property type="match status" value="1"/>
</dbReference>
<accession>A0A4R8UFY9</accession>
<comment type="subcellular location">
    <subcellularLocation>
        <location evidence="1">Endomembrane system</location>
        <topology evidence="1">Multi-pass membrane protein</topology>
    </subcellularLocation>
</comment>
<gene>
    <name evidence="7" type="ORF">E3O23_04615</name>
</gene>
<keyword evidence="3 5" id="KW-1133">Transmembrane helix</keyword>
<evidence type="ECO:0000256" key="5">
    <source>
        <dbReference type="SAM" id="Phobius"/>
    </source>
</evidence>
<evidence type="ECO:0000256" key="1">
    <source>
        <dbReference type="ARBA" id="ARBA00004127"/>
    </source>
</evidence>
<keyword evidence="4 5" id="KW-0472">Membrane</keyword>
<feature type="transmembrane region" description="Helical" evidence="5">
    <location>
        <begin position="32"/>
        <end position="50"/>
    </location>
</feature>
<dbReference type="OrthoDB" id="582337at2"/>
<evidence type="ECO:0000313" key="7">
    <source>
        <dbReference type="EMBL" id="TFB53616.1"/>
    </source>
</evidence>
<keyword evidence="8" id="KW-1185">Reference proteome</keyword>
<protein>
    <submittedName>
        <fullName evidence="7">DUF202 domain-containing protein</fullName>
    </submittedName>
</protein>
<evidence type="ECO:0000256" key="3">
    <source>
        <dbReference type="ARBA" id="ARBA00022989"/>
    </source>
</evidence>
<feature type="domain" description="DUF202" evidence="6">
    <location>
        <begin position="21"/>
        <end position="85"/>
    </location>
</feature>
<sequence length="120" mass="12639">MTGPQRFPHSVYRLGDEPDPRFSLANERTSLAWIRTSLALIALGVALEALQIPTAPPIRLSMAILFIALGALAAVQSWIGWSRVELSLRLAKALPGAGFTAVIATGALIGALVIVVGLLV</sequence>
<feature type="transmembrane region" description="Helical" evidence="5">
    <location>
        <begin position="93"/>
        <end position="119"/>
    </location>
</feature>
<evidence type="ECO:0000256" key="4">
    <source>
        <dbReference type="ARBA" id="ARBA00023136"/>
    </source>
</evidence>
<dbReference type="AlphaFoldDB" id="A0A4R8UFY9"/>
<evidence type="ECO:0000259" key="6">
    <source>
        <dbReference type="Pfam" id="PF02656"/>
    </source>
</evidence>
<comment type="caution">
    <text evidence="7">The sequence shown here is derived from an EMBL/GenBank/DDBJ whole genome shotgun (WGS) entry which is preliminary data.</text>
</comment>
<dbReference type="InterPro" id="IPR003807">
    <property type="entry name" value="DUF202"/>
</dbReference>
<feature type="transmembrane region" description="Helical" evidence="5">
    <location>
        <begin position="62"/>
        <end position="81"/>
    </location>
</feature>
<dbReference type="EMBL" id="SOEZ01000024">
    <property type="protein sequence ID" value="TFB53616.1"/>
    <property type="molecule type" value="Genomic_DNA"/>
</dbReference>
<evidence type="ECO:0000256" key="2">
    <source>
        <dbReference type="ARBA" id="ARBA00022692"/>
    </source>
</evidence>